<gene>
    <name evidence="2" type="ORF">FB388_2267</name>
</gene>
<comment type="caution">
    <text evidence="2">The sequence shown here is derived from an EMBL/GenBank/DDBJ whole genome shotgun (WGS) entry which is preliminary data.</text>
</comment>
<name>A0A543GFM3_9PSEU</name>
<feature type="transmembrane region" description="Helical" evidence="1">
    <location>
        <begin position="104"/>
        <end position="123"/>
    </location>
</feature>
<evidence type="ECO:0000313" key="2">
    <source>
        <dbReference type="EMBL" id="TQM44880.1"/>
    </source>
</evidence>
<feature type="transmembrane region" description="Helical" evidence="1">
    <location>
        <begin position="129"/>
        <end position="150"/>
    </location>
</feature>
<proteinExistence type="predicted"/>
<dbReference type="Proteomes" id="UP000319818">
    <property type="component" value="Unassembled WGS sequence"/>
</dbReference>
<dbReference type="Pfam" id="PF04087">
    <property type="entry name" value="DUF389"/>
    <property type="match status" value="1"/>
</dbReference>
<feature type="transmembrane region" description="Helical" evidence="1">
    <location>
        <begin position="260"/>
        <end position="284"/>
    </location>
</feature>
<feature type="transmembrane region" description="Helical" evidence="1">
    <location>
        <begin position="199"/>
        <end position="225"/>
    </location>
</feature>
<evidence type="ECO:0000256" key="1">
    <source>
        <dbReference type="SAM" id="Phobius"/>
    </source>
</evidence>
<keyword evidence="1" id="KW-0472">Membrane</keyword>
<accession>A0A543GFM3</accession>
<keyword evidence="1" id="KW-1133">Transmembrane helix</keyword>
<dbReference type="InterPro" id="IPR005240">
    <property type="entry name" value="DUF389"/>
</dbReference>
<sequence>MLHLRVYGHADSLTRIGGDLEDRGAARNIALAPGVRAGYVLLSAEVFAESADAVLELLVGSGVAQEDIKLARIDEIGPIKPGRTAGSLIWADVLGQARENSRPVARYLVFLVAAGVIAGFGVIEASGILIVGAMALSPDLLPITAACVGLASRRGRLVLRALATLAIGMGAACLAAGVLSKCLGLLGVLPPGFVVGEAVVAGLTTINVSTIGVALAAGVAGMLALETRASAAVGVGISITTIPAAAYLGVAAGVGEATKALGALAVLGTNVAVLVAAGTLTLVVQRRLAAGGNAVRLRRVLHSGS</sequence>
<dbReference type="EMBL" id="VFPH01000001">
    <property type="protein sequence ID" value="TQM44880.1"/>
    <property type="molecule type" value="Genomic_DNA"/>
</dbReference>
<dbReference type="RefSeq" id="WP_142100051.1">
    <property type="nucleotide sequence ID" value="NZ_VFPH01000001.1"/>
</dbReference>
<dbReference type="PANTHER" id="PTHR20992">
    <property type="entry name" value="AT15442P-RELATED"/>
    <property type="match status" value="1"/>
</dbReference>
<feature type="transmembrane region" description="Helical" evidence="1">
    <location>
        <begin position="157"/>
        <end position="179"/>
    </location>
</feature>
<keyword evidence="3" id="KW-1185">Reference proteome</keyword>
<evidence type="ECO:0000313" key="3">
    <source>
        <dbReference type="Proteomes" id="UP000319818"/>
    </source>
</evidence>
<dbReference type="PANTHER" id="PTHR20992:SF9">
    <property type="entry name" value="AT15442P-RELATED"/>
    <property type="match status" value="1"/>
</dbReference>
<dbReference type="OrthoDB" id="5195166at2"/>
<feature type="transmembrane region" description="Helical" evidence="1">
    <location>
        <begin position="232"/>
        <end position="254"/>
    </location>
</feature>
<dbReference type="AlphaFoldDB" id="A0A543GFM3"/>
<protein>
    <submittedName>
        <fullName evidence="2">Putative hydrophobic protein (TIGR00271 family)</fullName>
    </submittedName>
</protein>
<organism evidence="2 3">
    <name type="scientific">Pseudonocardia cypriaca</name>
    <dbReference type="NCBI Taxonomy" id="882449"/>
    <lineage>
        <taxon>Bacteria</taxon>
        <taxon>Bacillati</taxon>
        <taxon>Actinomycetota</taxon>
        <taxon>Actinomycetes</taxon>
        <taxon>Pseudonocardiales</taxon>
        <taxon>Pseudonocardiaceae</taxon>
        <taxon>Pseudonocardia</taxon>
    </lineage>
</organism>
<reference evidence="2 3" key="1">
    <citation type="submission" date="2019-06" db="EMBL/GenBank/DDBJ databases">
        <title>Sequencing the genomes of 1000 actinobacteria strains.</title>
        <authorList>
            <person name="Klenk H.-P."/>
        </authorList>
    </citation>
    <scope>NUCLEOTIDE SEQUENCE [LARGE SCALE GENOMIC DNA]</scope>
    <source>
        <strain evidence="2 3">DSM 45511</strain>
    </source>
</reference>
<keyword evidence="1" id="KW-0812">Transmembrane</keyword>